<keyword evidence="10" id="KW-0413">Isomerase</keyword>
<dbReference type="NCBIfam" id="TIGR02784">
    <property type="entry name" value="addA_alphas"/>
    <property type="match status" value="1"/>
</dbReference>
<keyword evidence="20" id="KW-1185">Reference proteome</keyword>
<evidence type="ECO:0000256" key="11">
    <source>
        <dbReference type="ARBA" id="ARBA00034617"/>
    </source>
</evidence>
<dbReference type="InterPro" id="IPR038726">
    <property type="entry name" value="PDDEXK_AddAB-type"/>
</dbReference>
<dbReference type="GO" id="GO:0033202">
    <property type="term" value="C:DNA helicase complex"/>
    <property type="evidence" value="ECO:0007669"/>
    <property type="project" value="TreeGrafter"/>
</dbReference>
<dbReference type="Pfam" id="PF00580">
    <property type="entry name" value="UvrD-helicase"/>
    <property type="match status" value="1"/>
</dbReference>
<dbReference type="Gene3D" id="3.90.320.10">
    <property type="match status" value="1"/>
</dbReference>
<evidence type="ECO:0000256" key="10">
    <source>
        <dbReference type="ARBA" id="ARBA00023235"/>
    </source>
</evidence>
<dbReference type="InterPro" id="IPR011604">
    <property type="entry name" value="PDDEXK-like_dom_sf"/>
</dbReference>
<accession>A0A327JFI2</accession>
<dbReference type="InterPro" id="IPR027417">
    <property type="entry name" value="P-loop_NTPase"/>
</dbReference>
<evidence type="ECO:0000259" key="17">
    <source>
        <dbReference type="PROSITE" id="PS51198"/>
    </source>
</evidence>
<evidence type="ECO:0000256" key="1">
    <source>
        <dbReference type="ARBA" id="ARBA00022722"/>
    </source>
</evidence>
<sequence length="1180" mass="128050">MVARRGRGRMTRAIPADTLARQARACDPMASAWVGANAGSGKTFVLTQRVVRLLLAGIDPGRILCLTFTKAAAAEMATRVFDRLSGWTRLDDAALAAELEDLEGRRPGREGLIRARRLFARALETPGGLKIQTIHAFCEALLHQFPLEANVAGHFEVLDDRGQAELLGEAQASLLHRTAEQPEGRLAEALQTVMARASDWSFQEAIAELVAKRETLSRFIAANGSLDAGIAALAADFGLEPGTPPHAIAAEADQSQSFSPRFLAVLMPELAASDKPTDGKLLDRLKTALSERDPEAKLTAWVQVFFTQNETPRAARGFATKAIKDAFPDLEERLAAECDRLGDVLDRHRAAVTVEATAAISRLAEAVIARYEAKKAALGLLDFDDLVSRTADLLSSSEAARWVQYKLDLGLDHVLVDEGQDTSPRQWDVITQLVGDFFSGTGRRDRPPTVFAVGDEKQSIYSFQGAAPRLFGEKRKAFGRAAREAGLTFHDERLNLSFRSSPDVLAAVDTVFAAPEHHEGLSEPPAAPIHEAIRRSDPGLVEVWPLMEADSVTEPEDWTEPLDHEGPAEPARRLAEQIADTVAGWISSGARLEGTGTRITPGDVLVLVRKRGPFVDALNRALKDRQVPAAGSDRLAVTDHIAVMDLISLGRAALLPADDLSLAEVLKSPLVGFDEESLFDLAHDRAASLAEALSERRGEPAFGAGHALLARAIGRADRVPPYEFFADILGPFGGRAKFRGRLGAEVDEVLDEFLALALSFEETQTPSLQGFLSWLSLTPTEIKRQQDSVAREVRIMTVHGAKGLEAPIVFLVDPASAPFSHAHAPKILMREMTVGGQTVEAPVWTPGKPASTDWHRTAIDAYRADQEDEYRRLLYVAMTRARDRLIVCGYRGTRQPPDTIWHRTIETSLCPEAEEVRDTEGDVIAWRWRKLDAAPREAAGAEAEAVPAVPRPGWLIEPAPPPERIRPLAPSRAFGGTSAPPADENKLSQEAMAAALSPGIDALQRGRLVHLLLQHLPAIDADKRPEMAAKMLEKLAPDLAEAERAGLVAEVFSVLTHPDFRHVFSPHGRAEVAIVGTLATEGGETLSISGQIDRLVATDDTVLIVDYKTNREVPAEDAIPPDYVVQLALYRHVLSALYPGRRVRAALLWTAGPALCELDAARLDAAVGRLRTGASGEIVS</sequence>
<dbReference type="PROSITE" id="PS51217">
    <property type="entry name" value="UVRD_HELICASE_CTER"/>
    <property type="match status" value="1"/>
</dbReference>
<keyword evidence="8" id="KW-0238">DNA-binding</keyword>
<dbReference type="GO" id="GO:0004527">
    <property type="term" value="F:exonuclease activity"/>
    <property type="evidence" value="ECO:0007669"/>
    <property type="project" value="UniProtKB-KW"/>
</dbReference>
<evidence type="ECO:0000256" key="12">
    <source>
        <dbReference type="ARBA" id="ARBA00034808"/>
    </source>
</evidence>
<keyword evidence="3" id="KW-0227">DNA damage</keyword>
<dbReference type="Pfam" id="PF12705">
    <property type="entry name" value="PDDEXK_1"/>
    <property type="match status" value="1"/>
</dbReference>
<dbReference type="EMBL" id="NPEV01000078">
    <property type="protein sequence ID" value="RAI24526.1"/>
    <property type="molecule type" value="Genomic_DNA"/>
</dbReference>
<keyword evidence="6" id="KW-0269">Exonuclease</keyword>
<dbReference type="InterPro" id="IPR014017">
    <property type="entry name" value="DNA_helicase_UvrD-like_C"/>
</dbReference>
<dbReference type="InterPro" id="IPR011335">
    <property type="entry name" value="Restrct_endonuc-II-like"/>
</dbReference>
<dbReference type="GO" id="GO:0005829">
    <property type="term" value="C:cytosol"/>
    <property type="evidence" value="ECO:0007669"/>
    <property type="project" value="TreeGrafter"/>
</dbReference>
<evidence type="ECO:0000256" key="9">
    <source>
        <dbReference type="ARBA" id="ARBA00023204"/>
    </source>
</evidence>
<evidence type="ECO:0000256" key="3">
    <source>
        <dbReference type="ARBA" id="ARBA00022763"/>
    </source>
</evidence>
<comment type="catalytic activity">
    <reaction evidence="11">
        <text>Couples ATP hydrolysis with the unwinding of duplex DNA by translocating in the 3'-5' direction.</text>
        <dbReference type="EC" id="5.6.2.4"/>
    </reaction>
</comment>
<name>A0A327JFI2_9HYPH</name>
<feature type="domain" description="UvrD-like helicase ATP-binding" evidence="17">
    <location>
        <begin position="15"/>
        <end position="501"/>
    </location>
</feature>
<dbReference type="OrthoDB" id="9810135at2"/>
<dbReference type="GO" id="GO:0003677">
    <property type="term" value="F:DNA binding"/>
    <property type="evidence" value="ECO:0007669"/>
    <property type="project" value="UniProtKB-KW"/>
</dbReference>
<evidence type="ECO:0000313" key="20">
    <source>
        <dbReference type="Proteomes" id="UP000249299"/>
    </source>
</evidence>
<feature type="binding site" evidence="15">
    <location>
        <begin position="36"/>
        <end position="43"/>
    </location>
    <ligand>
        <name>ATP</name>
        <dbReference type="ChEBI" id="CHEBI:30616"/>
    </ligand>
</feature>
<evidence type="ECO:0000256" key="2">
    <source>
        <dbReference type="ARBA" id="ARBA00022741"/>
    </source>
</evidence>
<keyword evidence="1" id="KW-0540">Nuclease</keyword>
<dbReference type="GO" id="GO:0043138">
    <property type="term" value="F:3'-5' DNA helicase activity"/>
    <property type="evidence" value="ECO:0007669"/>
    <property type="project" value="UniProtKB-EC"/>
</dbReference>
<dbReference type="PANTHER" id="PTHR11070">
    <property type="entry name" value="UVRD / RECB / PCRA DNA HELICASE FAMILY MEMBER"/>
    <property type="match status" value="1"/>
</dbReference>
<protein>
    <recommendedName>
        <fullName evidence="12">DNA 3'-5' helicase</fullName>
        <ecNumber evidence="12">5.6.2.4</ecNumber>
    </recommendedName>
    <alternativeName>
        <fullName evidence="13">DNA 3'-5' helicase II</fullName>
    </alternativeName>
</protein>
<evidence type="ECO:0000256" key="6">
    <source>
        <dbReference type="ARBA" id="ARBA00022839"/>
    </source>
</evidence>
<evidence type="ECO:0000256" key="16">
    <source>
        <dbReference type="SAM" id="MobiDB-lite"/>
    </source>
</evidence>
<gene>
    <name evidence="19" type="primary">addA</name>
    <name evidence="19" type="ORF">CH339_22330</name>
</gene>
<dbReference type="Gene3D" id="1.10.486.10">
    <property type="entry name" value="PCRA, domain 4"/>
    <property type="match status" value="1"/>
</dbReference>
<organism evidence="19 20">
    <name type="scientific">Rhodobium orientis</name>
    <dbReference type="NCBI Taxonomy" id="34017"/>
    <lineage>
        <taxon>Bacteria</taxon>
        <taxon>Pseudomonadati</taxon>
        <taxon>Pseudomonadota</taxon>
        <taxon>Alphaproteobacteria</taxon>
        <taxon>Hyphomicrobiales</taxon>
        <taxon>Rhodobiaceae</taxon>
        <taxon>Rhodobium</taxon>
    </lineage>
</organism>
<evidence type="ECO:0000256" key="8">
    <source>
        <dbReference type="ARBA" id="ARBA00023125"/>
    </source>
</evidence>
<keyword evidence="9" id="KW-0234">DNA repair</keyword>
<dbReference type="EC" id="5.6.2.4" evidence="12"/>
<evidence type="ECO:0000256" key="15">
    <source>
        <dbReference type="PROSITE-ProRule" id="PRU00560"/>
    </source>
</evidence>
<evidence type="ECO:0000313" key="19">
    <source>
        <dbReference type="EMBL" id="RAI24526.1"/>
    </source>
</evidence>
<comment type="caution">
    <text evidence="19">The sequence shown here is derived from an EMBL/GenBank/DDBJ whole genome shotgun (WGS) entry which is preliminary data.</text>
</comment>
<keyword evidence="5 15" id="KW-0347">Helicase</keyword>
<dbReference type="AlphaFoldDB" id="A0A327JFI2"/>
<dbReference type="InterPro" id="IPR014151">
    <property type="entry name" value="DNA_helicase_AddA"/>
</dbReference>
<proteinExistence type="predicted"/>
<dbReference type="GO" id="GO:0005524">
    <property type="term" value="F:ATP binding"/>
    <property type="evidence" value="ECO:0007669"/>
    <property type="project" value="UniProtKB-UniRule"/>
</dbReference>
<evidence type="ECO:0000256" key="13">
    <source>
        <dbReference type="ARBA" id="ARBA00034923"/>
    </source>
</evidence>
<dbReference type="InterPro" id="IPR000212">
    <property type="entry name" value="DNA_helicase_UvrD/REP"/>
</dbReference>
<reference evidence="19 20" key="1">
    <citation type="submission" date="2017-07" db="EMBL/GenBank/DDBJ databases">
        <title>Draft Genome Sequences of Select Purple Nonsulfur Bacteria.</title>
        <authorList>
            <person name="Lasarre B."/>
            <person name="Mckinlay J.B."/>
        </authorList>
    </citation>
    <scope>NUCLEOTIDE SEQUENCE [LARGE SCALE GENOMIC DNA]</scope>
    <source>
        <strain evidence="19 20">DSM 11290</strain>
    </source>
</reference>
<keyword evidence="2 15" id="KW-0547">Nucleotide-binding</keyword>
<evidence type="ECO:0000256" key="4">
    <source>
        <dbReference type="ARBA" id="ARBA00022801"/>
    </source>
</evidence>
<dbReference type="PROSITE" id="PS51198">
    <property type="entry name" value="UVRD_HELICASE_ATP_BIND"/>
    <property type="match status" value="1"/>
</dbReference>
<dbReference type="PANTHER" id="PTHR11070:SF2">
    <property type="entry name" value="ATP-DEPENDENT DNA HELICASE SRS2"/>
    <property type="match status" value="1"/>
</dbReference>
<dbReference type="SUPFAM" id="SSF52980">
    <property type="entry name" value="Restriction endonuclease-like"/>
    <property type="match status" value="1"/>
</dbReference>
<dbReference type="Gene3D" id="3.40.50.300">
    <property type="entry name" value="P-loop containing nucleotide triphosphate hydrolases"/>
    <property type="match status" value="4"/>
</dbReference>
<comment type="catalytic activity">
    <reaction evidence="14">
        <text>ATP + H2O = ADP + phosphate + H(+)</text>
        <dbReference type="Rhea" id="RHEA:13065"/>
        <dbReference type="ChEBI" id="CHEBI:15377"/>
        <dbReference type="ChEBI" id="CHEBI:15378"/>
        <dbReference type="ChEBI" id="CHEBI:30616"/>
        <dbReference type="ChEBI" id="CHEBI:43474"/>
        <dbReference type="ChEBI" id="CHEBI:456216"/>
        <dbReference type="EC" id="5.6.2.4"/>
    </reaction>
</comment>
<dbReference type="GO" id="GO:0000725">
    <property type="term" value="P:recombinational repair"/>
    <property type="evidence" value="ECO:0007669"/>
    <property type="project" value="TreeGrafter"/>
</dbReference>
<dbReference type="Pfam" id="PF13361">
    <property type="entry name" value="UvrD_C"/>
    <property type="match status" value="1"/>
</dbReference>
<evidence type="ECO:0000259" key="18">
    <source>
        <dbReference type="PROSITE" id="PS51217"/>
    </source>
</evidence>
<dbReference type="InterPro" id="IPR014016">
    <property type="entry name" value="UvrD-like_ATP-bd"/>
</dbReference>
<dbReference type="Proteomes" id="UP000249299">
    <property type="component" value="Unassembled WGS sequence"/>
</dbReference>
<evidence type="ECO:0000256" key="14">
    <source>
        <dbReference type="ARBA" id="ARBA00048988"/>
    </source>
</evidence>
<feature type="domain" description="UvrD-like helicase C-terminal" evidence="18">
    <location>
        <begin position="531"/>
        <end position="803"/>
    </location>
</feature>
<keyword evidence="7 15" id="KW-0067">ATP-binding</keyword>
<evidence type="ECO:0000256" key="5">
    <source>
        <dbReference type="ARBA" id="ARBA00022806"/>
    </source>
</evidence>
<keyword evidence="4 15" id="KW-0378">Hydrolase</keyword>
<dbReference type="SUPFAM" id="SSF52540">
    <property type="entry name" value="P-loop containing nucleoside triphosphate hydrolases"/>
    <property type="match status" value="1"/>
</dbReference>
<evidence type="ECO:0000256" key="7">
    <source>
        <dbReference type="ARBA" id="ARBA00022840"/>
    </source>
</evidence>
<feature type="region of interest" description="Disordered" evidence="16">
    <location>
        <begin position="953"/>
        <end position="984"/>
    </location>
</feature>